<dbReference type="Pfam" id="PF00990">
    <property type="entry name" value="GGDEF"/>
    <property type="match status" value="1"/>
</dbReference>
<name>A0A7W2IUF7_9VIBR</name>
<protein>
    <recommendedName>
        <fullName evidence="2">diguanylate cyclase</fullName>
        <ecNumber evidence="2">2.7.7.65</ecNumber>
    </recommendedName>
</protein>
<dbReference type="NCBIfam" id="TIGR00254">
    <property type="entry name" value="GGDEF"/>
    <property type="match status" value="1"/>
</dbReference>
<evidence type="ECO:0000256" key="2">
    <source>
        <dbReference type="ARBA" id="ARBA00012528"/>
    </source>
</evidence>
<accession>A0A7W2IUF7</accession>
<comment type="cofactor">
    <cofactor evidence="1">
        <name>Mg(2+)</name>
        <dbReference type="ChEBI" id="CHEBI:18420"/>
    </cofactor>
</comment>
<proteinExistence type="predicted"/>
<reference evidence="6 7" key="1">
    <citation type="submission" date="2020-07" db="EMBL/GenBank/DDBJ databases">
        <title>Vibrio marinisediminis sp. nov., isolated from marine sediment.</title>
        <authorList>
            <person name="Ji X."/>
        </authorList>
    </citation>
    <scope>NUCLEOTIDE SEQUENCE [LARGE SCALE GENOMIC DNA]</scope>
    <source>
        <strain evidence="6 7">404</strain>
    </source>
</reference>
<evidence type="ECO:0000313" key="7">
    <source>
        <dbReference type="Proteomes" id="UP000571701"/>
    </source>
</evidence>
<dbReference type="Proteomes" id="UP000571701">
    <property type="component" value="Unassembled WGS sequence"/>
</dbReference>
<dbReference type="GO" id="GO:1902201">
    <property type="term" value="P:negative regulation of bacterial-type flagellum-dependent cell motility"/>
    <property type="evidence" value="ECO:0007669"/>
    <property type="project" value="TreeGrafter"/>
</dbReference>
<evidence type="ECO:0000313" key="6">
    <source>
        <dbReference type="EMBL" id="MBA5763566.1"/>
    </source>
</evidence>
<feature type="transmembrane region" description="Helical" evidence="4">
    <location>
        <begin position="16"/>
        <end position="36"/>
    </location>
</feature>
<keyword evidence="4" id="KW-0812">Transmembrane</keyword>
<dbReference type="CDD" id="cd01949">
    <property type="entry name" value="GGDEF"/>
    <property type="match status" value="1"/>
</dbReference>
<dbReference type="InterPro" id="IPR048435">
    <property type="entry name" value="MASE6"/>
</dbReference>
<keyword evidence="7" id="KW-1185">Reference proteome</keyword>
<dbReference type="AlphaFoldDB" id="A0A7W2IUF7"/>
<dbReference type="EC" id="2.7.7.65" evidence="2"/>
<evidence type="ECO:0000256" key="3">
    <source>
        <dbReference type="ARBA" id="ARBA00034247"/>
    </source>
</evidence>
<gene>
    <name evidence="6" type="ORF">H2O73_14480</name>
</gene>
<dbReference type="GO" id="GO:0005886">
    <property type="term" value="C:plasma membrane"/>
    <property type="evidence" value="ECO:0007669"/>
    <property type="project" value="TreeGrafter"/>
</dbReference>
<dbReference type="PANTHER" id="PTHR45138">
    <property type="entry name" value="REGULATORY COMPONENTS OF SENSORY TRANSDUCTION SYSTEM"/>
    <property type="match status" value="1"/>
</dbReference>
<evidence type="ECO:0000259" key="5">
    <source>
        <dbReference type="PROSITE" id="PS50887"/>
    </source>
</evidence>
<dbReference type="EMBL" id="JACFYF010000009">
    <property type="protein sequence ID" value="MBA5763566.1"/>
    <property type="molecule type" value="Genomic_DNA"/>
</dbReference>
<keyword evidence="4" id="KW-1133">Transmembrane helix</keyword>
<dbReference type="PANTHER" id="PTHR45138:SF9">
    <property type="entry name" value="DIGUANYLATE CYCLASE DGCM-RELATED"/>
    <property type="match status" value="1"/>
</dbReference>
<comment type="caution">
    <text evidence="6">The sequence shown here is derived from an EMBL/GenBank/DDBJ whole genome shotgun (WGS) entry which is preliminary data.</text>
</comment>
<evidence type="ECO:0000256" key="4">
    <source>
        <dbReference type="SAM" id="Phobius"/>
    </source>
</evidence>
<dbReference type="PROSITE" id="PS50887">
    <property type="entry name" value="GGDEF"/>
    <property type="match status" value="1"/>
</dbReference>
<dbReference type="InterPro" id="IPR000160">
    <property type="entry name" value="GGDEF_dom"/>
</dbReference>
<dbReference type="InterPro" id="IPR029787">
    <property type="entry name" value="Nucleotide_cyclase"/>
</dbReference>
<comment type="catalytic activity">
    <reaction evidence="3">
        <text>2 GTP = 3',3'-c-di-GMP + 2 diphosphate</text>
        <dbReference type="Rhea" id="RHEA:24898"/>
        <dbReference type="ChEBI" id="CHEBI:33019"/>
        <dbReference type="ChEBI" id="CHEBI:37565"/>
        <dbReference type="ChEBI" id="CHEBI:58805"/>
        <dbReference type="EC" id="2.7.7.65"/>
    </reaction>
</comment>
<dbReference type="InterPro" id="IPR050469">
    <property type="entry name" value="Diguanylate_Cyclase"/>
</dbReference>
<sequence>MDLDIFNPSQHLRRAVLFWLSMFLTGAALIITYLTISDAQSSKFPVIELMFGLFSAYVCYQTYRDQGSEWLRKSYVWSFMVTVCWTVTHNPITYGVYVWANLIPIMCYLILGKKSAKIVTPCGLFAITVLIAVQMNQQAEFHIQLLFNFVLSYLSIWATTHILEVKRTNSESSLGKLASRDALTGVYNRHALVHSFERYRQESQKLPLSLLILDLDYFKRINDAHGHDVGDRVLVQTASLLDSLSDEHLVYRIGGEEFCIALHNTSSQQAKMKAEYIRFSIENHSFQVDEQNITLTVSIGVYQCHHFNSLESVLRKADIELYRAKRSGRNQVMMSRNDEGITDAI</sequence>
<organism evidence="6 7">
    <name type="scientific">Vibrio marinisediminis</name>
    <dbReference type="NCBI Taxonomy" id="2758441"/>
    <lineage>
        <taxon>Bacteria</taxon>
        <taxon>Pseudomonadati</taxon>
        <taxon>Pseudomonadota</taxon>
        <taxon>Gammaproteobacteria</taxon>
        <taxon>Vibrionales</taxon>
        <taxon>Vibrionaceae</taxon>
        <taxon>Vibrio</taxon>
    </lineage>
</organism>
<dbReference type="GO" id="GO:0052621">
    <property type="term" value="F:diguanylate cyclase activity"/>
    <property type="evidence" value="ECO:0007669"/>
    <property type="project" value="UniProtKB-EC"/>
</dbReference>
<keyword evidence="4" id="KW-0472">Membrane</keyword>
<dbReference type="Gene3D" id="3.30.70.270">
    <property type="match status" value="1"/>
</dbReference>
<dbReference type="SMART" id="SM00267">
    <property type="entry name" value="GGDEF"/>
    <property type="match status" value="1"/>
</dbReference>
<feature type="transmembrane region" description="Helical" evidence="4">
    <location>
        <begin position="118"/>
        <end position="135"/>
    </location>
</feature>
<feature type="transmembrane region" description="Helical" evidence="4">
    <location>
        <begin position="70"/>
        <end position="88"/>
    </location>
</feature>
<dbReference type="FunFam" id="3.30.70.270:FF:000001">
    <property type="entry name" value="Diguanylate cyclase domain protein"/>
    <property type="match status" value="1"/>
</dbReference>
<dbReference type="GO" id="GO:0043709">
    <property type="term" value="P:cell adhesion involved in single-species biofilm formation"/>
    <property type="evidence" value="ECO:0007669"/>
    <property type="project" value="TreeGrafter"/>
</dbReference>
<dbReference type="SUPFAM" id="SSF55073">
    <property type="entry name" value="Nucleotide cyclase"/>
    <property type="match status" value="1"/>
</dbReference>
<feature type="transmembrane region" description="Helical" evidence="4">
    <location>
        <begin position="42"/>
        <end position="63"/>
    </location>
</feature>
<feature type="domain" description="GGDEF" evidence="5">
    <location>
        <begin position="206"/>
        <end position="337"/>
    </location>
</feature>
<dbReference type="InterPro" id="IPR043128">
    <property type="entry name" value="Rev_trsase/Diguanyl_cyclase"/>
</dbReference>
<dbReference type="Pfam" id="PF20966">
    <property type="entry name" value="MASE6"/>
    <property type="match status" value="1"/>
</dbReference>
<evidence type="ECO:0000256" key="1">
    <source>
        <dbReference type="ARBA" id="ARBA00001946"/>
    </source>
</evidence>